<feature type="transmembrane region" description="Helical" evidence="1">
    <location>
        <begin position="96"/>
        <end position="115"/>
    </location>
</feature>
<feature type="transmembrane region" description="Helical" evidence="1">
    <location>
        <begin position="62"/>
        <end position="84"/>
    </location>
</feature>
<evidence type="ECO:0000256" key="1">
    <source>
        <dbReference type="SAM" id="Phobius"/>
    </source>
</evidence>
<dbReference type="Proteomes" id="UP001519287">
    <property type="component" value="Unassembled WGS sequence"/>
</dbReference>
<evidence type="ECO:0000313" key="2">
    <source>
        <dbReference type="EMBL" id="MBP1989536.1"/>
    </source>
</evidence>
<sequence>MEQLRRITRGNPTKRLTSKLGMYIFIVCQENLANILGGILINKDEILSKSRKENKDKDLFKIEVQINAGNVGSITAIILATIFFVTQSLLGDGFDFGLYAIIFSISAAGFIVKAIRMKRRRDIVLSIIYTLVTLILSVAHIFKLITTYAN</sequence>
<keyword evidence="3" id="KW-1185">Reference proteome</keyword>
<gene>
    <name evidence="2" type="ORF">J2Z66_001134</name>
</gene>
<keyword evidence="1" id="KW-0472">Membrane</keyword>
<evidence type="ECO:0000313" key="3">
    <source>
        <dbReference type="Proteomes" id="UP001519287"/>
    </source>
</evidence>
<dbReference type="RefSeq" id="WP_209970376.1">
    <property type="nucleotide sequence ID" value="NZ_JAGGLB010000003.1"/>
</dbReference>
<dbReference type="InterPro" id="IPR045620">
    <property type="entry name" value="DUF6442"/>
</dbReference>
<proteinExistence type="predicted"/>
<organism evidence="2 3">
    <name type="scientific">Paenibacillus eucommiae</name>
    <dbReference type="NCBI Taxonomy" id="1355755"/>
    <lineage>
        <taxon>Bacteria</taxon>
        <taxon>Bacillati</taxon>
        <taxon>Bacillota</taxon>
        <taxon>Bacilli</taxon>
        <taxon>Bacillales</taxon>
        <taxon>Paenibacillaceae</taxon>
        <taxon>Paenibacillus</taxon>
    </lineage>
</organism>
<dbReference type="EMBL" id="JAGGLB010000003">
    <property type="protein sequence ID" value="MBP1989536.1"/>
    <property type="molecule type" value="Genomic_DNA"/>
</dbReference>
<keyword evidence="1" id="KW-1133">Transmembrane helix</keyword>
<protein>
    <submittedName>
        <fullName evidence="2">ABC-type multidrug transport system permease subunit</fullName>
    </submittedName>
</protein>
<comment type="caution">
    <text evidence="2">The sequence shown here is derived from an EMBL/GenBank/DDBJ whole genome shotgun (WGS) entry which is preliminary data.</text>
</comment>
<keyword evidence="1" id="KW-0812">Transmembrane</keyword>
<dbReference type="Pfam" id="PF20040">
    <property type="entry name" value="DUF6442"/>
    <property type="match status" value="1"/>
</dbReference>
<feature type="transmembrane region" description="Helical" evidence="1">
    <location>
        <begin position="127"/>
        <end position="149"/>
    </location>
</feature>
<name>A0ABS4IRA0_9BACL</name>
<accession>A0ABS4IRA0</accession>
<reference evidence="2 3" key="1">
    <citation type="submission" date="2021-03" db="EMBL/GenBank/DDBJ databases">
        <title>Genomic Encyclopedia of Type Strains, Phase IV (KMG-IV): sequencing the most valuable type-strain genomes for metagenomic binning, comparative biology and taxonomic classification.</title>
        <authorList>
            <person name="Goeker M."/>
        </authorList>
    </citation>
    <scope>NUCLEOTIDE SEQUENCE [LARGE SCALE GENOMIC DNA]</scope>
    <source>
        <strain evidence="2 3">DSM 26048</strain>
    </source>
</reference>